<dbReference type="SMART" id="SM00179">
    <property type="entry name" value="EGF_CA"/>
    <property type="match status" value="2"/>
</dbReference>
<dbReference type="KEGG" id="bfo:118415601"/>
<feature type="domain" description="EGF-like" evidence="10">
    <location>
        <begin position="493"/>
        <end position="532"/>
    </location>
</feature>
<dbReference type="InterPro" id="IPR018097">
    <property type="entry name" value="EGF_Ca-bd_CS"/>
</dbReference>
<dbReference type="InterPro" id="IPR036364">
    <property type="entry name" value="SEA_dom_sf"/>
</dbReference>
<dbReference type="Pfam" id="PF00100">
    <property type="entry name" value="Zona_pellucida"/>
    <property type="match status" value="1"/>
</dbReference>
<evidence type="ECO:0000256" key="8">
    <source>
        <dbReference type="SAM" id="Phobius"/>
    </source>
</evidence>
<keyword evidence="12" id="KW-1185">Reference proteome</keyword>
<dbReference type="SUPFAM" id="SSF57196">
    <property type="entry name" value="EGF/Laminin"/>
    <property type="match status" value="1"/>
</dbReference>
<accession>A0A9J7L595</accession>
<dbReference type="GO" id="GO:0071944">
    <property type="term" value="C:cell periphery"/>
    <property type="evidence" value="ECO:0007669"/>
    <property type="project" value="UniProtKB-ARBA"/>
</dbReference>
<keyword evidence="8" id="KW-1133">Transmembrane helix</keyword>
<dbReference type="OMA" id="MPGYMEV"/>
<dbReference type="InterPro" id="IPR001881">
    <property type="entry name" value="EGF-like_Ca-bd_dom"/>
</dbReference>
<keyword evidence="8" id="KW-0472">Membrane</keyword>
<dbReference type="PROSITE" id="PS00187">
    <property type="entry name" value="TPP_ENZYMES"/>
    <property type="match status" value="1"/>
</dbReference>
<dbReference type="GO" id="GO:0000287">
    <property type="term" value="F:magnesium ion binding"/>
    <property type="evidence" value="ECO:0007669"/>
    <property type="project" value="InterPro"/>
</dbReference>
<dbReference type="InterPro" id="IPR000152">
    <property type="entry name" value="EGF-type_Asp/Asn_hydroxyl_site"/>
</dbReference>
<evidence type="ECO:0000256" key="3">
    <source>
        <dbReference type="ARBA" id="ARBA00022737"/>
    </source>
</evidence>
<proteinExistence type="predicted"/>
<dbReference type="PRINTS" id="PR00023">
    <property type="entry name" value="ZPELLUCIDA"/>
</dbReference>
<dbReference type="RefSeq" id="XP_035676197.1">
    <property type="nucleotide sequence ID" value="XM_035820304.1"/>
</dbReference>
<dbReference type="AlphaFoldDB" id="A0A9J7L595"/>
<keyword evidence="4" id="KW-0786">Thiamine pyrophosphate</keyword>
<evidence type="ECO:0000256" key="4">
    <source>
        <dbReference type="ARBA" id="ARBA00023052"/>
    </source>
</evidence>
<feature type="domain" description="ZP" evidence="11">
    <location>
        <begin position="22"/>
        <end position="277"/>
    </location>
</feature>
<dbReference type="InterPro" id="IPR009030">
    <property type="entry name" value="Growth_fac_rcpt_cys_sf"/>
</dbReference>
<keyword evidence="8" id="KW-0812">Transmembrane</keyword>
<dbReference type="Proteomes" id="UP000001554">
    <property type="component" value="Chromosome 5"/>
</dbReference>
<gene>
    <name evidence="13" type="primary">LOC118415601</name>
</gene>
<dbReference type="GO" id="GO:0005615">
    <property type="term" value="C:extracellular space"/>
    <property type="evidence" value="ECO:0000318"/>
    <property type="project" value="GO_Central"/>
</dbReference>
<dbReference type="InterPro" id="IPR048290">
    <property type="entry name" value="ZP_chr"/>
</dbReference>
<dbReference type="PROSITE" id="PS01186">
    <property type="entry name" value="EGF_2"/>
    <property type="match status" value="2"/>
</dbReference>
<dbReference type="GO" id="GO:0030976">
    <property type="term" value="F:thiamine pyrophosphate binding"/>
    <property type="evidence" value="ECO:0007669"/>
    <property type="project" value="InterPro"/>
</dbReference>
<dbReference type="InterPro" id="IPR042235">
    <property type="entry name" value="ZP-C_dom"/>
</dbReference>
<evidence type="ECO:0000259" key="9">
    <source>
        <dbReference type="PROSITE" id="PS50024"/>
    </source>
</evidence>
<keyword evidence="1 7" id="KW-0245">EGF-like domain</keyword>
<dbReference type="SMART" id="SM00241">
    <property type="entry name" value="ZP"/>
    <property type="match status" value="1"/>
</dbReference>
<evidence type="ECO:0000259" key="10">
    <source>
        <dbReference type="PROSITE" id="PS50026"/>
    </source>
</evidence>
<dbReference type="Gene3D" id="3.30.70.960">
    <property type="entry name" value="SEA domain"/>
    <property type="match status" value="1"/>
</dbReference>
<feature type="disulfide bond" evidence="7">
    <location>
        <begin position="311"/>
        <end position="321"/>
    </location>
</feature>
<dbReference type="OrthoDB" id="10063988at2759"/>
<dbReference type="PANTHER" id="PTHR14002:SF43">
    <property type="entry name" value="DELTA-LIKE PROTEIN"/>
    <property type="match status" value="1"/>
</dbReference>
<feature type="domain" description="EGF-like" evidence="10">
    <location>
        <begin position="343"/>
        <end position="381"/>
    </location>
</feature>
<evidence type="ECO:0000256" key="7">
    <source>
        <dbReference type="PROSITE-ProRule" id="PRU00076"/>
    </source>
</evidence>
<dbReference type="InterPro" id="IPR055356">
    <property type="entry name" value="ZP-N"/>
</dbReference>
<dbReference type="InterPro" id="IPR000082">
    <property type="entry name" value="SEA_dom"/>
</dbReference>
<evidence type="ECO:0000256" key="1">
    <source>
        <dbReference type="ARBA" id="ARBA00022536"/>
    </source>
</evidence>
<keyword evidence="5 7" id="KW-1015">Disulfide bond</keyword>
<name>A0A9J7L595_BRAFL</name>
<dbReference type="SUPFAM" id="SSF82671">
    <property type="entry name" value="SEA domain"/>
    <property type="match status" value="1"/>
</dbReference>
<reference evidence="13" key="2">
    <citation type="submission" date="2025-08" db="UniProtKB">
        <authorList>
            <consortium name="RefSeq"/>
        </authorList>
    </citation>
    <scope>IDENTIFICATION</scope>
    <source>
        <strain evidence="13">S238N-H82</strain>
        <tissue evidence="13">Testes</tissue>
    </source>
</reference>
<dbReference type="GO" id="GO:0005509">
    <property type="term" value="F:calcium ion binding"/>
    <property type="evidence" value="ECO:0007669"/>
    <property type="project" value="InterPro"/>
</dbReference>
<keyword evidence="3" id="KW-0677">Repeat</keyword>
<keyword evidence="2" id="KW-0732">Signal</keyword>
<dbReference type="InterPro" id="IPR000742">
    <property type="entry name" value="EGF"/>
</dbReference>
<evidence type="ECO:0000259" key="11">
    <source>
        <dbReference type="PROSITE" id="PS51034"/>
    </source>
</evidence>
<dbReference type="InterPro" id="IPR000399">
    <property type="entry name" value="TPP-bd_CS"/>
</dbReference>
<dbReference type="InterPro" id="IPR055355">
    <property type="entry name" value="ZP-C"/>
</dbReference>
<dbReference type="PROSITE" id="PS51034">
    <property type="entry name" value="ZP_2"/>
    <property type="match status" value="1"/>
</dbReference>
<evidence type="ECO:0000313" key="13">
    <source>
        <dbReference type="RefSeq" id="XP_035676197.1"/>
    </source>
</evidence>
<dbReference type="PROSITE" id="PS50024">
    <property type="entry name" value="SEA"/>
    <property type="match status" value="1"/>
</dbReference>
<dbReference type="Gene3D" id="2.60.40.4100">
    <property type="entry name" value="Zona pellucida, ZP-C domain"/>
    <property type="match status" value="1"/>
</dbReference>
<dbReference type="Pfam" id="PF23344">
    <property type="entry name" value="ZP-N"/>
    <property type="match status" value="1"/>
</dbReference>
<dbReference type="PROSITE" id="PS01187">
    <property type="entry name" value="EGF_CA"/>
    <property type="match status" value="1"/>
</dbReference>
<feature type="domain" description="EGF-like" evidence="10">
    <location>
        <begin position="307"/>
        <end position="342"/>
    </location>
</feature>
<dbReference type="CDD" id="cd00054">
    <property type="entry name" value="EGF_CA"/>
    <property type="match status" value="2"/>
</dbReference>
<protein>
    <submittedName>
        <fullName evidence="13">Uncharacterized protein LOC118415601</fullName>
    </submittedName>
</protein>
<sequence length="618" mass="66839">MCSGRLMCLACQEERQIQGDVSCNSTSMWVSFRREDLARHDESSMHLRDPSCIADISNTHVTFSTALDECGTTAAENGTTNKIVYTNDVFAHLLQITPDGAGVITRTTEDRWTFSCHYVRDDSVAVGALFPVPASSVVILHGDGSFTFSMNLYRSDRFSQPYGQADFPVEVSVNEDLYFGISVEAAGSGLVLFVDNCRAMPSSTPGGSTEYYIIKDGCHQDDTLQEFTSASATSAQYGISAFKFTNESLPYVYLHCDVMVCLENNADSRCDQGCVDTRRRRRATDGGVEERATLVQGPILILVPDDTQDACAESCHLHASCSPSTGRCVCEPGWVGDGVHCQDFDECTIVSCGVHQRCVNKPGSHVCECMPGYMEVDGSCQVAHAYRSTSRILARSFTPALEDHGSQEYRDLVSEVTSTLESLYRRTSLAGDLLSVIIIAFRPGSVLVDHVINIRASADFSPAMTSDEFKVVVEKANGTALDIDIGSGVAIMDYDECSDPEKTDCSPHAACLNTVGSFSCSCIMGYQDKSPDVASRPGRVCEPEAGVSDSWVPAATGAAAAAAVVIIAIATITYLRRANRKRGLKNVEGRNNLAFVNTTSKPVETVNSSPYRDCDSGF</sequence>
<feature type="domain" description="SEA" evidence="9">
    <location>
        <begin position="382"/>
        <end position="496"/>
    </location>
</feature>
<dbReference type="GeneID" id="118415601"/>
<dbReference type="GO" id="GO:0009986">
    <property type="term" value="C:cell surface"/>
    <property type="evidence" value="ECO:0000318"/>
    <property type="project" value="GO_Central"/>
</dbReference>
<dbReference type="FunFam" id="2.10.25.10:FF:000038">
    <property type="entry name" value="Fibrillin 2"/>
    <property type="match status" value="1"/>
</dbReference>
<organism evidence="12 13">
    <name type="scientific">Branchiostoma floridae</name>
    <name type="common">Florida lancelet</name>
    <name type="synonym">Amphioxus</name>
    <dbReference type="NCBI Taxonomy" id="7739"/>
    <lineage>
        <taxon>Eukaryota</taxon>
        <taxon>Metazoa</taxon>
        <taxon>Chordata</taxon>
        <taxon>Cephalochordata</taxon>
        <taxon>Leptocardii</taxon>
        <taxon>Amphioxiformes</taxon>
        <taxon>Branchiostomatidae</taxon>
        <taxon>Branchiostoma</taxon>
    </lineage>
</organism>
<dbReference type="Pfam" id="PF07645">
    <property type="entry name" value="EGF_CA"/>
    <property type="match status" value="2"/>
</dbReference>
<dbReference type="SMART" id="SM00181">
    <property type="entry name" value="EGF"/>
    <property type="match status" value="3"/>
</dbReference>
<dbReference type="InterPro" id="IPR049883">
    <property type="entry name" value="NOTCH1_EGF-like"/>
</dbReference>
<dbReference type="SMART" id="SM00200">
    <property type="entry name" value="SEA"/>
    <property type="match status" value="1"/>
</dbReference>
<dbReference type="PROSITE" id="PS00010">
    <property type="entry name" value="ASX_HYDROXYL"/>
    <property type="match status" value="1"/>
</dbReference>
<dbReference type="Gene3D" id="2.60.40.3210">
    <property type="entry name" value="Zona pellucida, ZP-N domain"/>
    <property type="match status" value="1"/>
</dbReference>
<feature type="transmembrane region" description="Helical" evidence="8">
    <location>
        <begin position="551"/>
        <end position="575"/>
    </location>
</feature>
<dbReference type="Gene3D" id="2.10.25.10">
    <property type="entry name" value="Laminin"/>
    <property type="match status" value="3"/>
</dbReference>
<keyword evidence="6" id="KW-0325">Glycoprotein</keyword>
<dbReference type="InterPro" id="IPR001507">
    <property type="entry name" value="ZP_dom"/>
</dbReference>
<evidence type="ECO:0000256" key="6">
    <source>
        <dbReference type="ARBA" id="ARBA00023180"/>
    </source>
</evidence>
<reference evidence="12" key="1">
    <citation type="journal article" date="2020" name="Nat. Ecol. Evol.">
        <title>Deeply conserved synteny resolves early events in vertebrate evolution.</title>
        <authorList>
            <person name="Simakov O."/>
            <person name="Marletaz F."/>
            <person name="Yue J.X."/>
            <person name="O'Connell B."/>
            <person name="Jenkins J."/>
            <person name="Brandt A."/>
            <person name="Calef R."/>
            <person name="Tung C.H."/>
            <person name="Huang T.K."/>
            <person name="Schmutz J."/>
            <person name="Satoh N."/>
            <person name="Yu J.K."/>
            <person name="Putnam N.H."/>
            <person name="Green R.E."/>
            <person name="Rokhsar D.S."/>
        </authorList>
    </citation>
    <scope>NUCLEOTIDE SEQUENCE [LARGE SCALE GENOMIC DNA]</scope>
    <source>
        <strain evidence="12">S238N-H82</strain>
    </source>
</reference>
<evidence type="ECO:0000313" key="12">
    <source>
        <dbReference type="Proteomes" id="UP000001554"/>
    </source>
</evidence>
<evidence type="ECO:0000256" key="5">
    <source>
        <dbReference type="ARBA" id="ARBA00023157"/>
    </source>
</evidence>
<dbReference type="PROSITE" id="PS50026">
    <property type="entry name" value="EGF_3"/>
    <property type="match status" value="3"/>
</dbReference>
<dbReference type="PANTHER" id="PTHR14002">
    <property type="entry name" value="ENDOGLIN/TGF-BETA RECEPTOR TYPE III"/>
    <property type="match status" value="1"/>
</dbReference>
<dbReference type="Pfam" id="PF01390">
    <property type="entry name" value="SEA"/>
    <property type="match status" value="1"/>
</dbReference>
<comment type="caution">
    <text evidence="7">Lacks conserved residue(s) required for the propagation of feature annotation.</text>
</comment>
<evidence type="ECO:0000256" key="2">
    <source>
        <dbReference type="ARBA" id="ARBA00022729"/>
    </source>
</evidence>
<dbReference type="SUPFAM" id="SSF57184">
    <property type="entry name" value="Growth factor receptor domain"/>
    <property type="match status" value="1"/>
</dbReference>